<dbReference type="Proteomes" id="UP001316803">
    <property type="component" value="Unassembled WGS sequence"/>
</dbReference>
<accession>A0AAN8EQC5</accession>
<reference evidence="3 4" key="1">
    <citation type="submission" date="2022-12" db="EMBL/GenBank/DDBJ databases">
        <title>Genomic features and morphological characterization of a novel Knufia sp. strain isolated from spacecraft assembly facility.</title>
        <authorList>
            <person name="Teixeira M."/>
            <person name="Chander A.M."/>
            <person name="Stajich J.E."/>
            <person name="Venkateswaran K."/>
        </authorList>
    </citation>
    <scope>NUCLEOTIDE SEQUENCE [LARGE SCALE GENOMIC DNA]</scope>
    <source>
        <strain evidence="3 4">FJI-L2-BK-P2</strain>
    </source>
</reference>
<keyword evidence="4" id="KW-1185">Reference proteome</keyword>
<organism evidence="3 4">
    <name type="scientific">Knufia fluminis</name>
    <dbReference type="NCBI Taxonomy" id="191047"/>
    <lineage>
        <taxon>Eukaryota</taxon>
        <taxon>Fungi</taxon>
        <taxon>Dikarya</taxon>
        <taxon>Ascomycota</taxon>
        <taxon>Pezizomycotina</taxon>
        <taxon>Eurotiomycetes</taxon>
        <taxon>Chaetothyriomycetidae</taxon>
        <taxon>Chaetothyriales</taxon>
        <taxon>Trichomeriaceae</taxon>
        <taxon>Knufia</taxon>
    </lineage>
</organism>
<evidence type="ECO:0000313" key="4">
    <source>
        <dbReference type="Proteomes" id="UP001316803"/>
    </source>
</evidence>
<keyword evidence="2" id="KW-0732">Signal</keyword>
<evidence type="ECO:0000256" key="1">
    <source>
        <dbReference type="SAM" id="MobiDB-lite"/>
    </source>
</evidence>
<feature type="compositionally biased region" description="Basic and acidic residues" evidence="1">
    <location>
        <begin position="198"/>
        <end position="215"/>
    </location>
</feature>
<comment type="caution">
    <text evidence="3">The sequence shown here is derived from an EMBL/GenBank/DDBJ whole genome shotgun (WGS) entry which is preliminary data.</text>
</comment>
<dbReference type="EMBL" id="JAKLMC020000001">
    <property type="protein sequence ID" value="KAK5958585.1"/>
    <property type="molecule type" value="Genomic_DNA"/>
</dbReference>
<sequence>MFTKSFASLSFALLFALGQSSETAQPVRHATTSSVSPPAVENCIFGIKSATIYCPQDISNVDASVEMTKLPLLEEVDEEWRELTEADLRRLRSRSEPTADRALVELADRASLIGGTNDMSLVCLHDQGLTNDCQKNWGYYCTANGALKTTKPERDEGCDLCECISLTAKPVCFLGMTGALYCQRDLHDEGLLKPYTPNKDDQYTVTEEGKDKEGEISESETATEGRN</sequence>
<protein>
    <submittedName>
        <fullName evidence="3">Uncharacterized protein</fullName>
    </submittedName>
</protein>
<feature type="chain" id="PRO_5042872048" evidence="2">
    <location>
        <begin position="19"/>
        <end position="227"/>
    </location>
</feature>
<evidence type="ECO:0000256" key="2">
    <source>
        <dbReference type="SAM" id="SignalP"/>
    </source>
</evidence>
<proteinExistence type="predicted"/>
<name>A0AAN8EQC5_9EURO</name>
<dbReference type="AlphaFoldDB" id="A0AAN8EQC5"/>
<feature type="region of interest" description="Disordered" evidence="1">
    <location>
        <begin position="193"/>
        <end position="227"/>
    </location>
</feature>
<feature type="signal peptide" evidence="2">
    <location>
        <begin position="1"/>
        <end position="18"/>
    </location>
</feature>
<evidence type="ECO:0000313" key="3">
    <source>
        <dbReference type="EMBL" id="KAK5958585.1"/>
    </source>
</evidence>
<gene>
    <name evidence="3" type="ORF">OHC33_000428</name>
</gene>